<dbReference type="GO" id="GO:0055085">
    <property type="term" value="P:transmembrane transport"/>
    <property type="evidence" value="ECO:0007669"/>
    <property type="project" value="UniProtKB-UniRule"/>
</dbReference>
<evidence type="ECO:0000256" key="1">
    <source>
        <dbReference type="ARBA" id="ARBA00004651"/>
    </source>
</evidence>
<gene>
    <name evidence="8" type="ORF">SAMN04488102_102117</name>
</gene>
<sequence length="663" mass="74973">MKISFFSKMAWRNIKANRKLYYPYSLSSILSVAVFQMMASLMTNDFVRQRSAALPSLFEVGTLVIGVFSVIFIFYVNSFLMKRRKKEIGLYSVLGLEKRHVARILVIENVMVSGLSILTGLLVGVLFGRLSFLFLNYLLDLPNAMGYSTSWEMTGMTALLFISIFTLTLLYNIAQVTFSNPIRLLKGGKEGEKEPKSSPILFVIGLLSLGAGYYISLTIDNPISAVNQFFIAVLLVIIGTYLLYTAGSIIILKALKRNKAFYYKPGPFISISGMLYRMKQHAVGLANISILSVMVIIAVSTTVTLYAGTEETLNNRFPEENNLSVMTDEEMSSRELKETIESVQSDLNEISSEEGYTMTDQYYFRYMTLWGEMEGSTLAFQDFQGGSEIPLMVLVMPMDDYNRLAEEPVTLSGNDLLFYTPDPDLNRDSLTLFDKTFDLKQINDMPGVMNGMSQLIDPILLVTPDDSTLDTLRNQRNSELAEYPVTLSADFFWSLENSQNSTEYATRIQESLRDTDYPVGLFYESRDGNREDWYSTNGGFLFLGIFLGGLFTIGAVLITYYKQISEGYEDKERIQIMQKVGLDKETTRQATHSQILWMFTLPILTAALHTAFAYPIVQKMLMLFGITSNTLFTLTTLGVVMGYSLIYWIIYRVTSKLYLSIVE</sequence>
<dbReference type="InterPro" id="IPR003838">
    <property type="entry name" value="ABC3_permease_C"/>
</dbReference>
<feature type="domain" description="ABC3 transporter permease C-terminal" evidence="7">
    <location>
        <begin position="63"/>
        <end position="181"/>
    </location>
</feature>
<keyword evidence="4 6" id="KW-1133">Transmembrane helix</keyword>
<dbReference type="Proteomes" id="UP000199612">
    <property type="component" value="Unassembled WGS sequence"/>
</dbReference>
<dbReference type="STRING" id="753702.SAMN04488102_102117"/>
<dbReference type="AlphaFoldDB" id="A0A1I1FPI4"/>
<evidence type="ECO:0000256" key="4">
    <source>
        <dbReference type="ARBA" id="ARBA00022989"/>
    </source>
</evidence>
<dbReference type="EMBL" id="FOLT01000002">
    <property type="protein sequence ID" value="SFB99003.1"/>
    <property type="molecule type" value="Genomic_DNA"/>
</dbReference>
<organism evidence="8 9">
    <name type="scientific">Alkalibacterium subtropicum</name>
    <dbReference type="NCBI Taxonomy" id="753702"/>
    <lineage>
        <taxon>Bacteria</taxon>
        <taxon>Bacillati</taxon>
        <taxon>Bacillota</taxon>
        <taxon>Bacilli</taxon>
        <taxon>Lactobacillales</taxon>
        <taxon>Carnobacteriaceae</taxon>
        <taxon>Alkalibacterium</taxon>
    </lineage>
</organism>
<dbReference type="InterPro" id="IPR052536">
    <property type="entry name" value="ABC-4_Integral_Memb_Prot"/>
</dbReference>
<dbReference type="InterPro" id="IPR027022">
    <property type="entry name" value="ABC_permease_BceB-typ"/>
</dbReference>
<dbReference type="RefSeq" id="WP_177188567.1">
    <property type="nucleotide sequence ID" value="NZ_FOLT01000002.1"/>
</dbReference>
<accession>A0A1I1FPI4</accession>
<keyword evidence="9" id="KW-1185">Reference proteome</keyword>
<feature type="transmembrane region" description="Helical" evidence="6">
    <location>
        <begin position="629"/>
        <end position="650"/>
    </location>
</feature>
<proteinExistence type="inferred from homology"/>
<feature type="transmembrane region" description="Helical" evidence="6">
    <location>
        <begin position="199"/>
        <end position="217"/>
    </location>
</feature>
<evidence type="ECO:0000256" key="3">
    <source>
        <dbReference type="ARBA" id="ARBA00022692"/>
    </source>
</evidence>
<comment type="similarity">
    <text evidence="6">Belongs to the ABC-4 integral membrane protein family.</text>
</comment>
<keyword evidence="6" id="KW-0813">Transport</keyword>
<feature type="transmembrane region" description="Helical" evidence="6">
    <location>
        <begin position="540"/>
        <end position="561"/>
    </location>
</feature>
<feature type="transmembrane region" description="Helical" evidence="6">
    <location>
        <begin position="595"/>
        <end position="617"/>
    </location>
</feature>
<dbReference type="GO" id="GO:0005886">
    <property type="term" value="C:plasma membrane"/>
    <property type="evidence" value="ECO:0007669"/>
    <property type="project" value="UniProtKB-SubCell"/>
</dbReference>
<dbReference type="Pfam" id="PF02687">
    <property type="entry name" value="FtsX"/>
    <property type="match status" value="1"/>
</dbReference>
<evidence type="ECO:0000256" key="2">
    <source>
        <dbReference type="ARBA" id="ARBA00022475"/>
    </source>
</evidence>
<feature type="transmembrane region" description="Helical" evidence="6">
    <location>
        <begin position="229"/>
        <end position="252"/>
    </location>
</feature>
<evidence type="ECO:0000259" key="7">
    <source>
        <dbReference type="Pfam" id="PF02687"/>
    </source>
</evidence>
<dbReference type="PANTHER" id="PTHR46795">
    <property type="entry name" value="ABC TRANSPORTER PERMEASE-RELATED-RELATED"/>
    <property type="match status" value="1"/>
</dbReference>
<feature type="transmembrane region" description="Helical" evidence="6">
    <location>
        <begin position="155"/>
        <end position="178"/>
    </location>
</feature>
<dbReference type="PIRSF" id="PIRSF018968">
    <property type="entry name" value="ABC_permease_BceB"/>
    <property type="match status" value="1"/>
</dbReference>
<evidence type="ECO:0000313" key="8">
    <source>
        <dbReference type="EMBL" id="SFB99003.1"/>
    </source>
</evidence>
<evidence type="ECO:0000256" key="6">
    <source>
        <dbReference type="PIRNR" id="PIRNR018968"/>
    </source>
</evidence>
<evidence type="ECO:0000256" key="5">
    <source>
        <dbReference type="ARBA" id="ARBA00023136"/>
    </source>
</evidence>
<name>A0A1I1FPI4_9LACT</name>
<feature type="transmembrane region" description="Helical" evidence="6">
    <location>
        <begin position="282"/>
        <end position="307"/>
    </location>
</feature>
<feature type="transmembrane region" description="Helical" evidence="6">
    <location>
        <begin position="21"/>
        <end position="42"/>
    </location>
</feature>
<evidence type="ECO:0000313" key="9">
    <source>
        <dbReference type="Proteomes" id="UP000199612"/>
    </source>
</evidence>
<keyword evidence="2 6" id="KW-1003">Cell membrane</keyword>
<protein>
    <submittedName>
        <fullName evidence="8">Putative ABC transport system permease protein</fullName>
    </submittedName>
</protein>
<feature type="transmembrane region" description="Helical" evidence="6">
    <location>
        <begin position="62"/>
        <end position="81"/>
    </location>
</feature>
<keyword evidence="3 6" id="KW-0812">Transmembrane</keyword>
<comment type="subcellular location">
    <subcellularLocation>
        <location evidence="1 6">Cell membrane</location>
        <topology evidence="1 6">Multi-pass membrane protein</topology>
    </subcellularLocation>
</comment>
<dbReference type="PANTHER" id="PTHR46795:SF3">
    <property type="entry name" value="ABC TRANSPORTER PERMEASE"/>
    <property type="match status" value="1"/>
</dbReference>
<keyword evidence="5 6" id="KW-0472">Membrane</keyword>
<feature type="transmembrane region" description="Helical" evidence="6">
    <location>
        <begin position="102"/>
        <end position="135"/>
    </location>
</feature>
<reference evidence="9" key="1">
    <citation type="submission" date="2016-10" db="EMBL/GenBank/DDBJ databases">
        <authorList>
            <person name="Varghese N."/>
            <person name="Submissions S."/>
        </authorList>
    </citation>
    <scope>NUCLEOTIDE SEQUENCE [LARGE SCALE GENOMIC DNA]</scope>
    <source>
        <strain evidence="9">DSM 23664</strain>
    </source>
</reference>